<keyword evidence="3 8" id="KW-0328">Glycosyltransferase</keyword>
<feature type="compositionally biased region" description="Low complexity" evidence="9">
    <location>
        <begin position="56"/>
        <end position="65"/>
    </location>
</feature>
<evidence type="ECO:0000256" key="7">
    <source>
        <dbReference type="ARBA" id="ARBA00023136"/>
    </source>
</evidence>
<dbReference type="GO" id="GO:0016020">
    <property type="term" value="C:membrane"/>
    <property type="evidence" value="ECO:0007669"/>
    <property type="project" value="UniProtKB-SubCell"/>
</dbReference>
<keyword evidence="4 8" id="KW-0808">Transferase</keyword>
<dbReference type="EC" id="2.4.1.-" evidence="8"/>
<dbReference type="GO" id="GO:0016757">
    <property type="term" value="F:glycosyltransferase activity"/>
    <property type="evidence" value="ECO:0007669"/>
    <property type="project" value="UniProtKB-UniRule"/>
</dbReference>
<evidence type="ECO:0000256" key="8">
    <source>
        <dbReference type="RuleBase" id="RU366017"/>
    </source>
</evidence>
<dbReference type="AlphaFoldDB" id="A0AAE1FHY1"/>
<evidence type="ECO:0000256" key="5">
    <source>
        <dbReference type="ARBA" id="ARBA00022692"/>
    </source>
</evidence>
<sequence>MNTLMRLVRRLWLRFSSRCLPIITFLLITVTYKLLTDEYKTYVTYQDTHPSKQQDINNNNRNNIRASARLRSTRLGTARPDSLGNNNNNNNNSNSPAENIYGDLTLDLRQDWVEVPGSRRSVFLYSAYLDRRGDKNVVRIIATIKKNFKVEGCLLLMDGGGKEVRVSARTMLIRENYGLSYSAAFVLCDLPPSSFTPMAVSLTENSASDKRSTMFTGVAVQDLAARGTTTTTKPGNMSVCVKPFHHTYNRAIWLVEFIEYYRLQGATKFTFYNHTMGQDVASVLRYYEKLGLVSVLPWTLPLKSKSQIRTEGMFAALNDCNLRSVGLYTLTAMVDVDEFLVPRTHTNLLDLVASYNKDFNSYVFKNAFFYVYWENDTTAVHDTLFPDRHGLGYTLYGDESLMPYLVTAYKTRRQTKLLNHGKRSKYLSRPEKVVEVGNHRAGQTIGPALEIFVDEQIGLSHHYRVCEFGGFNCINKPNQIDRTAHRWMKDLAINTANTCTLVFNEKGGRCPVLKNPPLVRLVE</sequence>
<dbReference type="PANTHER" id="PTHR21461">
    <property type="entry name" value="GLYCOSYLTRANSFERASE FAMILY 92 PROTEIN"/>
    <property type="match status" value="1"/>
</dbReference>
<evidence type="ECO:0000313" key="11">
    <source>
        <dbReference type="Proteomes" id="UP001286313"/>
    </source>
</evidence>
<dbReference type="EMBL" id="JAWQEG010002096">
    <property type="protein sequence ID" value="KAK3874542.1"/>
    <property type="molecule type" value="Genomic_DNA"/>
</dbReference>
<dbReference type="Pfam" id="PF01697">
    <property type="entry name" value="Glyco_transf_92"/>
    <property type="match status" value="1"/>
</dbReference>
<keyword evidence="6" id="KW-1133">Transmembrane helix</keyword>
<evidence type="ECO:0000256" key="4">
    <source>
        <dbReference type="ARBA" id="ARBA00022679"/>
    </source>
</evidence>
<accession>A0AAE1FHY1</accession>
<feature type="region of interest" description="Disordered" evidence="9">
    <location>
        <begin position="50"/>
        <end position="96"/>
    </location>
</feature>
<evidence type="ECO:0000256" key="9">
    <source>
        <dbReference type="SAM" id="MobiDB-lite"/>
    </source>
</evidence>
<dbReference type="GO" id="GO:0005737">
    <property type="term" value="C:cytoplasm"/>
    <property type="evidence" value="ECO:0007669"/>
    <property type="project" value="TreeGrafter"/>
</dbReference>
<organism evidence="10 11">
    <name type="scientific">Petrolisthes cinctipes</name>
    <name type="common">Flat porcelain crab</name>
    <dbReference type="NCBI Taxonomy" id="88211"/>
    <lineage>
        <taxon>Eukaryota</taxon>
        <taxon>Metazoa</taxon>
        <taxon>Ecdysozoa</taxon>
        <taxon>Arthropoda</taxon>
        <taxon>Crustacea</taxon>
        <taxon>Multicrustacea</taxon>
        <taxon>Malacostraca</taxon>
        <taxon>Eumalacostraca</taxon>
        <taxon>Eucarida</taxon>
        <taxon>Decapoda</taxon>
        <taxon>Pleocyemata</taxon>
        <taxon>Anomura</taxon>
        <taxon>Galatheoidea</taxon>
        <taxon>Porcellanidae</taxon>
        <taxon>Petrolisthes</taxon>
    </lineage>
</organism>
<evidence type="ECO:0000256" key="2">
    <source>
        <dbReference type="ARBA" id="ARBA00007647"/>
    </source>
</evidence>
<keyword evidence="5" id="KW-0812">Transmembrane</keyword>
<dbReference type="PANTHER" id="PTHR21461:SF40">
    <property type="entry name" value="GLYCOSYLTRANSFERASE FAMILY 92 PROTEIN"/>
    <property type="match status" value="1"/>
</dbReference>
<comment type="similarity">
    <text evidence="2 8">Belongs to the glycosyltransferase 92 family.</text>
</comment>
<protein>
    <recommendedName>
        <fullName evidence="8">Glycosyltransferase family 92 protein</fullName>
        <ecNumber evidence="8">2.4.1.-</ecNumber>
    </recommendedName>
</protein>
<proteinExistence type="inferred from homology"/>
<keyword evidence="11" id="KW-1185">Reference proteome</keyword>
<feature type="compositionally biased region" description="Low complexity" evidence="9">
    <location>
        <begin position="85"/>
        <end position="95"/>
    </location>
</feature>
<evidence type="ECO:0000256" key="1">
    <source>
        <dbReference type="ARBA" id="ARBA00004167"/>
    </source>
</evidence>
<name>A0AAE1FHY1_PETCI</name>
<dbReference type="Proteomes" id="UP001286313">
    <property type="component" value="Unassembled WGS sequence"/>
</dbReference>
<keyword evidence="7" id="KW-0472">Membrane</keyword>
<comment type="caution">
    <text evidence="10">The sequence shown here is derived from an EMBL/GenBank/DDBJ whole genome shotgun (WGS) entry which is preliminary data.</text>
</comment>
<evidence type="ECO:0000313" key="10">
    <source>
        <dbReference type="EMBL" id="KAK3874542.1"/>
    </source>
</evidence>
<dbReference type="InterPro" id="IPR008166">
    <property type="entry name" value="Glyco_transf_92"/>
</dbReference>
<reference evidence="10" key="1">
    <citation type="submission" date="2023-10" db="EMBL/GenBank/DDBJ databases">
        <title>Genome assemblies of two species of porcelain crab, Petrolisthes cinctipes and Petrolisthes manimaculis (Anomura: Porcellanidae).</title>
        <authorList>
            <person name="Angst P."/>
        </authorList>
    </citation>
    <scope>NUCLEOTIDE SEQUENCE</scope>
    <source>
        <strain evidence="10">PB745_01</strain>
        <tissue evidence="10">Gill</tissue>
    </source>
</reference>
<comment type="subcellular location">
    <subcellularLocation>
        <location evidence="1">Membrane</location>
        <topology evidence="1">Single-pass membrane protein</topology>
    </subcellularLocation>
</comment>
<gene>
    <name evidence="10" type="ORF">Pcinc_020560</name>
</gene>
<evidence type="ECO:0000256" key="3">
    <source>
        <dbReference type="ARBA" id="ARBA00022676"/>
    </source>
</evidence>
<evidence type="ECO:0000256" key="6">
    <source>
        <dbReference type="ARBA" id="ARBA00022989"/>
    </source>
</evidence>